<keyword evidence="1" id="KW-0547">Nucleotide-binding</keyword>
<evidence type="ECO:0000313" key="7">
    <source>
        <dbReference type="Proteomes" id="UP000248745"/>
    </source>
</evidence>
<dbReference type="InterPro" id="IPR051620">
    <property type="entry name" value="ORF904-like_C"/>
</dbReference>
<dbReference type="GO" id="GO:0005524">
    <property type="term" value="F:ATP binding"/>
    <property type="evidence" value="ECO:0007669"/>
    <property type="project" value="UniProtKB-KW"/>
</dbReference>
<dbReference type="EMBL" id="QKTW01000011">
    <property type="protein sequence ID" value="PZF73564.1"/>
    <property type="molecule type" value="Genomic_DNA"/>
</dbReference>
<dbReference type="InterPro" id="IPR014818">
    <property type="entry name" value="Phage/plasmid_primase_P4_C"/>
</dbReference>
<evidence type="ECO:0000256" key="1">
    <source>
        <dbReference type="ARBA" id="ARBA00022741"/>
    </source>
</evidence>
<dbReference type="InterPro" id="IPR014015">
    <property type="entry name" value="Helicase_SF3_DNA-vir"/>
</dbReference>
<evidence type="ECO:0000256" key="4">
    <source>
        <dbReference type="ARBA" id="ARBA00022840"/>
    </source>
</evidence>
<keyword evidence="4" id="KW-0067">ATP-binding</keyword>
<dbReference type="SUPFAM" id="SSF52540">
    <property type="entry name" value="P-loop containing nucleoside triphosphate hydrolases"/>
    <property type="match status" value="1"/>
</dbReference>
<dbReference type="PANTHER" id="PTHR35372">
    <property type="entry name" value="ATP BINDING PROTEIN-RELATED"/>
    <property type="match status" value="1"/>
</dbReference>
<feature type="domain" description="SF3 helicase" evidence="5">
    <location>
        <begin position="214"/>
        <end position="365"/>
    </location>
</feature>
<dbReference type="Gene3D" id="3.40.50.300">
    <property type="entry name" value="P-loop containing nucleotide triphosphate hydrolases"/>
    <property type="match status" value="1"/>
</dbReference>
<sequence>MEHSNHESLNPKFNLDDFRKEAKDCIQRGSTKPINHADVLDRLLDQIEPISFCEYLEMPEGEDLKQKHIIVAIIKRLLEVASKWRWNLSKVYDYTYVYNGAYWQQLDKDEMKSFLGKVAIKMGCPEYEARHFEFKDKLLKQFLTDAHLPPPPPKQDNILVNLKNGTFEFTKYGGKLREFNPKDFLTYQLPFAYDENARCSLYDDYLIKVLPDKESRDIVQEFSGYIFTTLQLEKLLLLIGSGSNGKSVFFNILCALLGRNNVLTYSMGLFSHEYNRAKLTNVLINYSSEKGTELNSDTFKALISGEPLQARETYGKSFTLYNKVRFIINTNELPKETEHTEAYFRRYLIVRFDVKIPESERDISLADKIIDNELAGVFNWLLIGLKRILEQQKFTNCEKSKKELEEFKRQSDSVALFIDDRGYGSSTNKITLAELYNDYKKFCTDDGYKPVSKNKFSTRLENKEFEKTRLNGGSTGFFIGKMQLHS</sequence>
<evidence type="ECO:0000313" key="6">
    <source>
        <dbReference type="EMBL" id="PZF73564.1"/>
    </source>
</evidence>
<dbReference type="InterPro" id="IPR027417">
    <property type="entry name" value="P-loop_NTPase"/>
</dbReference>
<proteinExistence type="predicted"/>
<dbReference type="InterPro" id="IPR004968">
    <property type="entry name" value="DNA_primase/NTPase_C"/>
</dbReference>
<dbReference type="PANTHER" id="PTHR35372:SF2">
    <property type="entry name" value="SF3 HELICASE DOMAIN-CONTAINING PROTEIN"/>
    <property type="match status" value="1"/>
</dbReference>
<name>A0A2W2AZV3_9BACT</name>
<evidence type="ECO:0000256" key="2">
    <source>
        <dbReference type="ARBA" id="ARBA00022801"/>
    </source>
</evidence>
<reference evidence="6 7" key="1">
    <citation type="submission" date="2018-06" db="EMBL/GenBank/DDBJ databases">
        <title>Mucibacter soli gen. nov., sp. nov., a new member of the family Chitinophagaceae producing mucin.</title>
        <authorList>
            <person name="Kim M.-K."/>
            <person name="Park S."/>
            <person name="Kim T.-S."/>
            <person name="Joung Y."/>
            <person name="Han J.-H."/>
            <person name="Kim S.B."/>
        </authorList>
    </citation>
    <scope>NUCLEOTIDE SEQUENCE [LARGE SCALE GENOMIC DNA]</scope>
    <source>
        <strain evidence="6 7">R1-15</strain>
    </source>
</reference>
<dbReference type="Proteomes" id="UP000248745">
    <property type="component" value="Unassembled WGS sequence"/>
</dbReference>
<keyword evidence="2" id="KW-0378">Hydrolase</keyword>
<dbReference type="AlphaFoldDB" id="A0A2W2AZV3"/>
<dbReference type="OrthoDB" id="9763644at2"/>
<organism evidence="6 7">
    <name type="scientific">Taibaiella soli</name>
    <dbReference type="NCBI Taxonomy" id="1649169"/>
    <lineage>
        <taxon>Bacteria</taxon>
        <taxon>Pseudomonadati</taxon>
        <taxon>Bacteroidota</taxon>
        <taxon>Chitinophagia</taxon>
        <taxon>Chitinophagales</taxon>
        <taxon>Chitinophagaceae</taxon>
        <taxon>Taibaiella</taxon>
    </lineage>
</organism>
<dbReference type="GO" id="GO:0004386">
    <property type="term" value="F:helicase activity"/>
    <property type="evidence" value="ECO:0007669"/>
    <property type="project" value="UniProtKB-KW"/>
</dbReference>
<keyword evidence="3" id="KW-0347">Helicase</keyword>
<dbReference type="Pfam" id="PF03288">
    <property type="entry name" value="Pox_D5"/>
    <property type="match status" value="1"/>
</dbReference>
<evidence type="ECO:0000256" key="3">
    <source>
        <dbReference type="ARBA" id="ARBA00022806"/>
    </source>
</evidence>
<dbReference type="GO" id="GO:0016787">
    <property type="term" value="F:hydrolase activity"/>
    <property type="evidence" value="ECO:0007669"/>
    <property type="project" value="UniProtKB-KW"/>
</dbReference>
<dbReference type="Pfam" id="PF08706">
    <property type="entry name" value="D5_N"/>
    <property type="match status" value="1"/>
</dbReference>
<dbReference type="RefSeq" id="WP_110998290.1">
    <property type="nucleotide sequence ID" value="NZ_QKTW01000011.1"/>
</dbReference>
<protein>
    <submittedName>
        <fullName evidence="6">DNA primase</fullName>
    </submittedName>
</protein>
<dbReference type="NCBIfam" id="TIGR01613">
    <property type="entry name" value="primase_Cterm"/>
    <property type="match status" value="1"/>
</dbReference>
<dbReference type="PROSITE" id="PS51206">
    <property type="entry name" value="SF3_HELICASE_1"/>
    <property type="match status" value="1"/>
</dbReference>
<dbReference type="Pfam" id="PF19263">
    <property type="entry name" value="DUF5906"/>
    <property type="match status" value="1"/>
</dbReference>
<evidence type="ECO:0000259" key="5">
    <source>
        <dbReference type="PROSITE" id="PS51206"/>
    </source>
</evidence>
<comment type="caution">
    <text evidence="6">The sequence shown here is derived from an EMBL/GenBank/DDBJ whole genome shotgun (WGS) entry which is preliminary data.</text>
</comment>
<keyword evidence="7" id="KW-1185">Reference proteome</keyword>
<gene>
    <name evidence="6" type="ORF">DN068_07530</name>
</gene>
<dbReference type="InterPro" id="IPR045455">
    <property type="entry name" value="NrS-1_pol-like_helicase"/>
</dbReference>
<accession>A0A2W2AZV3</accession>
<dbReference type="InterPro" id="IPR006500">
    <property type="entry name" value="Helicase_put_C_phage/plasmid"/>
</dbReference>